<comment type="caution">
    <text evidence="2">The sequence shown here is derived from an EMBL/GenBank/DDBJ whole genome shotgun (WGS) entry which is preliminary data.</text>
</comment>
<evidence type="ECO:0000313" key="2">
    <source>
        <dbReference type="EMBL" id="PIN28953.1"/>
    </source>
</evidence>
<evidence type="ECO:0000313" key="3">
    <source>
        <dbReference type="Proteomes" id="UP000230500"/>
    </source>
</evidence>
<organism evidence="2 3">
    <name type="scientific">Prevotella intermedia</name>
    <dbReference type="NCBI Taxonomy" id="28131"/>
    <lineage>
        <taxon>Bacteria</taxon>
        <taxon>Pseudomonadati</taxon>
        <taxon>Bacteroidota</taxon>
        <taxon>Bacteroidia</taxon>
        <taxon>Bacteroidales</taxon>
        <taxon>Prevotellaceae</taxon>
        <taxon>Prevotella</taxon>
    </lineage>
</organism>
<keyword evidence="1" id="KW-1133">Transmembrane helix</keyword>
<dbReference type="AlphaFoldDB" id="A0A2G9IGR1"/>
<dbReference type="EMBL" id="PESN01000001">
    <property type="protein sequence ID" value="PIN28953.1"/>
    <property type="molecule type" value="Genomic_DNA"/>
</dbReference>
<gene>
    <name evidence="2" type="ORF">CUC04_05880</name>
</gene>
<proteinExistence type="predicted"/>
<sequence>MASHIHIDKCLTKYKELFTLKDNTQETSKSDIDKEICIKEKYNEFERFFFIEMNNALFAGEYLEDDYIKKIETFENDVIFEKNLIIDDNVYPAIIRGCLKELKEIVFSIQNKIKLGNEDLLIAFATNEYLKTGQDNNYKYFGAWCMLSLRLLYIDHTLINNREYREVLITFFHKIQLEINGLANEELVDVFEKLRSKCSFLLRKIFIYDKKKSLHYSVDYEIKNVDEIIKDDIYNEDFISLFDGMYLDRYDMETVSYYKDKFVEEQYSCIGFIVLAYYYRISDSKDINRLDKLCACFDEYYKKVKENNPCKYDRYAMKSIKNYIHNCRFSYALSQKEYTILQLTNDIKDIERIQEETEFKNYHPYKKALTYLDNYFSQNNGIENVIDANTIELFNDIFEKYKTTYKVCLQKRFSPFQLIIKDSTTEKGVFIASSFSKPISPSKLKESEREFRDTKQYLKIKGRLSKWEKEISVIAADTKNFRRESFEYLGVFIAVITFLFGSIQLFGKESKTLSVTITNIVSLGIVLGIFMAMLYIVLYCKRNRIWLLLGLIVFSLLVLILYLR</sequence>
<feature type="transmembrane region" description="Helical" evidence="1">
    <location>
        <begin position="545"/>
        <end position="563"/>
    </location>
</feature>
<dbReference type="Proteomes" id="UP000230500">
    <property type="component" value="Unassembled WGS sequence"/>
</dbReference>
<dbReference type="RefSeq" id="WP_099976903.1">
    <property type="nucleotide sequence ID" value="NZ_PESN01000001.1"/>
</dbReference>
<feature type="transmembrane region" description="Helical" evidence="1">
    <location>
        <begin position="488"/>
        <end position="507"/>
    </location>
</feature>
<name>A0A2G9IGR1_PREIN</name>
<evidence type="ECO:0000256" key="1">
    <source>
        <dbReference type="SAM" id="Phobius"/>
    </source>
</evidence>
<keyword evidence="1" id="KW-0812">Transmembrane</keyword>
<reference evidence="2 3" key="1">
    <citation type="submission" date="2017-11" db="EMBL/GenBank/DDBJ databases">
        <title>Genome sequencing of Prevotella intermedia KCOM 2069.</title>
        <authorList>
            <person name="Kook J.-K."/>
            <person name="Park S.-N."/>
            <person name="Lim Y.K."/>
        </authorList>
    </citation>
    <scope>NUCLEOTIDE SEQUENCE [LARGE SCALE GENOMIC DNA]</scope>
    <source>
        <strain evidence="2 3">KCOM 2069</strain>
    </source>
</reference>
<keyword evidence="1" id="KW-0472">Membrane</keyword>
<accession>A0A2G9IGR1</accession>
<feature type="transmembrane region" description="Helical" evidence="1">
    <location>
        <begin position="513"/>
        <end position="538"/>
    </location>
</feature>
<protein>
    <submittedName>
        <fullName evidence="2">Uncharacterized protein</fullName>
    </submittedName>
</protein>